<feature type="compositionally biased region" description="Basic residues" evidence="14">
    <location>
        <begin position="14"/>
        <end position="29"/>
    </location>
</feature>
<comment type="cofactor">
    <cofactor evidence="1">
        <name>[3Fe-4S] cluster</name>
        <dbReference type="ChEBI" id="CHEBI:21137"/>
    </cofactor>
</comment>
<dbReference type="Pfam" id="PF13085">
    <property type="entry name" value="Fer2_3"/>
    <property type="match status" value="1"/>
</dbReference>
<evidence type="ECO:0000313" key="17">
    <source>
        <dbReference type="Proteomes" id="UP000487882"/>
    </source>
</evidence>
<evidence type="ECO:0000256" key="3">
    <source>
        <dbReference type="ARBA" id="ARBA00009433"/>
    </source>
</evidence>
<keyword evidence="12" id="KW-0003">3Fe-4S</keyword>
<dbReference type="PANTHER" id="PTHR11921:SF29">
    <property type="entry name" value="SUCCINATE DEHYDROGENASE [UBIQUINONE] IRON-SULFUR SUBUNIT, MITOCHONDRIAL"/>
    <property type="match status" value="1"/>
</dbReference>
<comment type="caution">
    <text evidence="16">The sequence shown here is derived from an EMBL/GenBank/DDBJ whole genome shotgun (WGS) entry which is preliminary data.</text>
</comment>
<keyword evidence="11" id="KW-0411">Iron-sulfur</keyword>
<evidence type="ECO:0000256" key="7">
    <source>
        <dbReference type="ARBA" id="ARBA00022714"/>
    </source>
</evidence>
<dbReference type="AlphaFoldDB" id="A0A7K1J2S4"/>
<evidence type="ECO:0000256" key="5">
    <source>
        <dbReference type="ARBA" id="ARBA00022485"/>
    </source>
</evidence>
<protein>
    <recommendedName>
        <fullName evidence="4">succinate dehydrogenase</fullName>
        <ecNumber evidence="4">1.3.5.1</ecNumber>
    </recommendedName>
</protein>
<evidence type="ECO:0000259" key="15">
    <source>
        <dbReference type="PROSITE" id="PS51379"/>
    </source>
</evidence>
<dbReference type="GO" id="GO:0008177">
    <property type="term" value="F:succinate dehydrogenase (quinone) activity"/>
    <property type="evidence" value="ECO:0007669"/>
    <property type="project" value="UniProtKB-EC"/>
</dbReference>
<comment type="cofactor">
    <cofactor evidence="13">
        <name>[2Fe-2S] cluster</name>
        <dbReference type="ChEBI" id="CHEBI:190135"/>
    </cofactor>
</comment>
<name>A0A7K1J2S4_9BIFI</name>
<evidence type="ECO:0000256" key="8">
    <source>
        <dbReference type="ARBA" id="ARBA00022723"/>
    </source>
</evidence>
<dbReference type="InterPro" id="IPR009051">
    <property type="entry name" value="Helical_ferredxn"/>
</dbReference>
<dbReference type="GO" id="GO:0009055">
    <property type="term" value="F:electron transfer activity"/>
    <property type="evidence" value="ECO:0007669"/>
    <property type="project" value="InterPro"/>
</dbReference>
<dbReference type="GO" id="GO:0051538">
    <property type="term" value="F:3 iron, 4 sulfur cluster binding"/>
    <property type="evidence" value="ECO:0007669"/>
    <property type="project" value="UniProtKB-KW"/>
</dbReference>
<evidence type="ECO:0000256" key="11">
    <source>
        <dbReference type="ARBA" id="ARBA00023014"/>
    </source>
</evidence>
<comment type="cofactor">
    <cofactor evidence="2">
        <name>[4Fe-4S] cluster</name>
        <dbReference type="ChEBI" id="CHEBI:49883"/>
    </cofactor>
</comment>
<dbReference type="EC" id="1.3.5.1" evidence="4"/>
<dbReference type="InterPro" id="IPR050573">
    <property type="entry name" value="SDH/FRD_Iron-Sulfur"/>
</dbReference>
<accession>A0A7K1J2S4</accession>
<dbReference type="GO" id="GO:0006099">
    <property type="term" value="P:tricarboxylic acid cycle"/>
    <property type="evidence" value="ECO:0007669"/>
    <property type="project" value="UniProtKB-KW"/>
</dbReference>
<gene>
    <name evidence="16" type="ORF">GSD1FS_0241</name>
</gene>
<dbReference type="SUPFAM" id="SSF46548">
    <property type="entry name" value="alpha-helical ferredoxin"/>
    <property type="match status" value="1"/>
</dbReference>
<proteinExistence type="inferred from homology"/>
<keyword evidence="10" id="KW-0408">Iron</keyword>
<dbReference type="InterPro" id="IPR004489">
    <property type="entry name" value="Succ_DH/fum_Rdtase_Fe-S"/>
</dbReference>
<dbReference type="RefSeq" id="WP_155588011.1">
    <property type="nucleotide sequence ID" value="NZ_WNLP01000001.1"/>
</dbReference>
<dbReference type="InterPro" id="IPR036010">
    <property type="entry name" value="2Fe-2S_ferredoxin-like_sf"/>
</dbReference>
<dbReference type="InterPro" id="IPR017896">
    <property type="entry name" value="4Fe4S_Fe-S-bd"/>
</dbReference>
<dbReference type="EMBL" id="WNLP01000001">
    <property type="protein sequence ID" value="MUH58943.1"/>
    <property type="molecule type" value="Genomic_DNA"/>
</dbReference>
<evidence type="ECO:0000256" key="13">
    <source>
        <dbReference type="ARBA" id="ARBA00034078"/>
    </source>
</evidence>
<dbReference type="PROSITE" id="PS00198">
    <property type="entry name" value="4FE4S_FER_1"/>
    <property type="match status" value="1"/>
</dbReference>
<keyword evidence="6" id="KW-0816">Tricarboxylic acid cycle</keyword>
<dbReference type="NCBIfam" id="TIGR00384">
    <property type="entry name" value="dhsB"/>
    <property type="match status" value="1"/>
</dbReference>
<dbReference type="GO" id="GO:0051539">
    <property type="term" value="F:4 iron, 4 sulfur cluster binding"/>
    <property type="evidence" value="ECO:0007669"/>
    <property type="project" value="UniProtKB-KW"/>
</dbReference>
<evidence type="ECO:0000256" key="12">
    <source>
        <dbReference type="ARBA" id="ARBA00023291"/>
    </source>
</evidence>
<evidence type="ECO:0000256" key="6">
    <source>
        <dbReference type="ARBA" id="ARBA00022532"/>
    </source>
</evidence>
<dbReference type="GO" id="GO:0022904">
    <property type="term" value="P:respiratory electron transport chain"/>
    <property type="evidence" value="ECO:0007669"/>
    <property type="project" value="TreeGrafter"/>
</dbReference>
<evidence type="ECO:0000256" key="9">
    <source>
        <dbReference type="ARBA" id="ARBA00023002"/>
    </source>
</evidence>
<dbReference type="Gene3D" id="3.10.20.30">
    <property type="match status" value="1"/>
</dbReference>
<dbReference type="SUPFAM" id="SSF54292">
    <property type="entry name" value="2Fe-2S ferredoxin-like"/>
    <property type="match status" value="1"/>
</dbReference>
<dbReference type="InterPro" id="IPR025192">
    <property type="entry name" value="Succ_DH/fum_Rdtase_N"/>
</dbReference>
<evidence type="ECO:0000256" key="14">
    <source>
        <dbReference type="SAM" id="MobiDB-lite"/>
    </source>
</evidence>
<evidence type="ECO:0000256" key="4">
    <source>
        <dbReference type="ARBA" id="ARBA00012792"/>
    </source>
</evidence>
<dbReference type="Pfam" id="PF13183">
    <property type="entry name" value="Fer4_8"/>
    <property type="match status" value="1"/>
</dbReference>
<feature type="domain" description="4Fe-4S ferredoxin-type" evidence="15">
    <location>
        <begin position="219"/>
        <end position="243"/>
    </location>
</feature>
<evidence type="ECO:0000313" key="16">
    <source>
        <dbReference type="EMBL" id="MUH58943.1"/>
    </source>
</evidence>
<comment type="similarity">
    <text evidence="3">Belongs to the succinate dehydrogenase/fumarate reductase iron-sulfur protein family.</text>
</comment>
<sequence>MSSHSSVHATVTLRVHRFTPRPARERKHSSSPFGKRASSPFGGNSNRVRGKQWVQEYRLLVHPEDTLLDCLLTIKRDIDPTLAFRYSCGHGICGSDAVAVNGTPTLLCSAQVGQWVQRLPDVDYHDDEGFRKTGDVDADDDANALEKDTEQAIAEGDDLGVIEIAALPGFPVKRDLIADIDPMLEQIRKLKPYLIHDGALGTKADGRIDVFEYLQNPEQLAKYELLSNCIACGVCEGACPVYAGGEAFVGPAALINQARFINDSRDTATQERLDALDTADGIQACQSVRACSRECPRGIDVGEEIWQLIAQVKER</sequence>
<dbReference type="GO" id="GO:0051537">
    <property type="term" value="F:2 iron, 2 sulfur cluster binding"/>
    <property type="evidence" value="ECO:0007669"/>
    <property type="project" value="UniProtKB-KW"/>
</dbReference>
<keyword evidence="8" id="KW-0479">Metal-binding</keyword>
<dbReference type="InterPro" id="IPR012675">
    <property type="entry name" value="Beta-grasp_dom_sf"/>
</dbReference>
<dbReference type="InterPro" id="IPR017900">
    <property type="entry name" value="4Fe4S_Fe_S_CS"/>
</dbReference>
<dbReference type="GO" id="GO:0046872">
    <property type="term" value="F:metal ion binding"/>
    <property type="evidence" value="ECO:0007669"/>
    <property type="project" value="UniProtKB-KW"/>
</dbReference>
<dbReference type="PANTHER" id="PTHR11921">
    <property type="entry name" value="SUCCINATE DEHYDROGENASE IRON-SULFUR PROTEIN"/>
    <property type="match status" value="1"/>
</dbReference>
<dbReference type="PROSITE" id="PS51379">
    <property type="entry name" value="4FE4S_FER_2"/>
    <property type="match status" value="1"/>
</dbReference>
<organism evidence="16 17">
    <name type="scientific">Bifidobacterium canis</name>
    <dbReference type="NCBI Taxonomy" id="2610880"/>
    <lineage>
        <taxon>Bacteria</taxon>
        <taxon>Bacillati</taxon>
        <taxon>Actinomycetota</taxon>
        <taxon>Actinomycetes</taxon>
        <taxon>Bifidobacteriales</taxon>
        <taxon>Bifidobacteriaceae</taxon>
        <taxon>Bifidobacterium</taxon>
    </lineage>
</organism>
<dbReference type="Proteomes" id="UP000487882">
    <property type="component" value="Unassembled WGS sequence"/>
</dbReference>
<keyword evidence="9" id="KW-0560">Oxidoreductase</keyword>
<evidence type="ECO:0000256" key="1">
    <source>
        <dbReference type="ARBA" id="ARBA00001927"/>
    </source>
</evidence>
<reference evidence="16 17" key="1">
    <citation type="submission" date="2019-09" db="EMBL/GenBank/DDBJ databases">
        <title>Bifidobacterium canis sp. nov., isolated from the digestive tract of German Shepherd dog puppy.</title>
        <authorList>
            <person name="Bunesova V."/>
        </authorList>
    </citation>
    <scope>NUCLEOTIDE SEQUENCE [LARGE SCALE GENOMIC DNA]</scope>
    <source>
        <strain evidence="16 17">GSD1FS</strain>
    </source>
</reference>
<feature type="region of interest" description="Disordered" evidence="14">
    <location>
        <begin position="1"/>
        <end position="47"/>
    </location>
</feature>
<keyword evidence="17" id="KW-1185">Reference proteome</keyword>
<keyword evidence="5" id="KW-0004">4Fe-4S</keyword>
<evidence type="ECO:0000256" key="2">
    <source>
        <dbReference type="ARBA" id="ARBA00001966"/>
    </source>
</evidence>
<dbReference type="Gene3D" id="1.10.1060.10">
    <property type="entry name" value="Alpha-helical ferredoxin"/>
    <property type="match status" value="1"/>
</dbReference>
<evidence type="ECO:0000256" key="10">
    <source>
        <dbReference type="ARBA" id="ARBA00023004"/>
    </source>
</evidence>
<keyword evidence="7" id="KW-0001">2Fe-2S</keyword>